<evidence type="ECO:0000256" key="3">
    <source>
        <dbReference type="ARBA" id="ARBA00022448"/>
    </source>
</evidence>
<feature type="transmembrane region" description="Helical" evidence="8">
    <location>
        <begin position="237"/>
        <end position="259"/>
    </location>
</feature>
<feature type="transmembrane region" description="Helical" evidence="8">
    <location>
        <begin position="302"/>
        <end position="323"/>
    </location>
</feature>
<sequence>MAVLWSSIQSVLVVVIIMALGYILRVKGWFADSFGKNISKFIKNIALPASIFVSVLQRLTRGTLVSFSSYLIWGFLAVIIGYVIAFILVKVLKVRPGRRGIMVNAIVNANTIFIGLPLNIALFGNDSLTYFLVYYIVNTVSTWAFGVFLISNDDPTKTANTGEKKKINWKQVIPMPLVGFVVALVFLLLNIPILKITFLQQSMNYVGSLVTPLSLIYIGIVLADAGLKSITFDRDTIVALLGRFVLSPVIMIAIVYFTARHGVNLAPVLQKTLIVQSATPMLAVLPILAAEAHGDVKFATNIVTTSTVLFIIVVPILMTIIQYI</sequence>
<evidence type="ECO:0000313" key="10">
    <source>
        <dbReference type="Proteomes" id="UP000549765"/>
    </source>
</evidence>
<evidence type="ECO:0000256" key="1">
    <source>
        <dbReference type="ARBA" id="ARBA00004651"/>
    </source>
</evidence>
<evidence type="ECO:0000256" key="5">
    <source>
        <dbReference type="ARBA" id="ARBA00022692"/>
    </source>
</evidence>
<accession>A0A7X6N2V1</accession>
<keyword evidence="4" id="KW-1003">Cell membrane</keyword>
<organism evidence="9 10">
    <name type="scientific">Periweissella fabalis</name>
    <dbReference type="NCBI Taxonomy" id="1070421"/>
    <lineage>
        <taxon>Bacteria</taxon>
        <taxon>Bacillati</taxon>
        <taxon>Bacillota</taxon>
        <taxon>Bacilli</taxon>
        <taxon>Lactobacillales</taxon>
        <taxon>Lactobacillaceae</taxon>
        <taxon>Periweissella</taxon>
    </lineage>
</organism>
<dbReference type="EMBL" id="JAAXPN010000010">
    <property type="protein sequence ID" value="NKZ24836.1"/>
    <property type="molecule type" value="Genomic_DNA"/>
</dbReference>
<evidence type="ECO:0000256" key="4">
    <source>
        <dbReference type="ARBA" id="ARBA00022475"/>
    </source>
</evidence>
<keyword evidence="10" id="KW-1185">Reference proteome</keyword>
<proteinExistence type="inferred from homology"/>
<dbReference type="GO" id="GO:0055085">
    <property type="term" value="P:transmembrane transport"/>
    <property type="evidence" value="ECO:0007669"/>
    <property type="project" value="InterPro"/>
</dbReference>
<feature type="transmembrane region" description="Helical" evidence="8">
    <location>
        <begin position="70"/>
        <end position="89"/>
    </location>
</feature>
<dbReference type="AlphaFoldDB" id="A0A7X6N2V1"/>
<gene>
    <name evidence="9" type="ORF">HF964_08535</name>
</gene>
<keyword evidence="3" id="KW-0813">Transport</keyword>
<evidence type="ECO:0000256" key="7">
    <source>
        <dbReference type="ARBA" id="ARBA00023136"/>
    </source>
</evidence>
<reference evidence="9 10" key="1">
    <citation type="submission" date="2020-04" db="EMBL/GenBank/DDBJ databases">
        <title>MicrobeNet Type strains.</title>
        <authorList>
            <person name="Nicholson A.C."/>
        </authorList>
    </citation>
    <scope>NUCLEOTIDE SEQUENCE [LARGE SCALE GENOMIC DNA]</scope>
    <source>
        <strain evidence="9 10">CCUG 61472</strain>
    </source>
</reference>
<dbReference type="PANTHER" id="PTHR36838">
    <property type="entry name" value="AUXIN EFFLUX CARRIER FAMILY PROTEIN"/>
    <property type="match status" value="1"/>
</dbReference>
<feature type="transmembrane region" description="Helical" evidence="8">
    <location>
        <begin position="271"/>
        <end position="290"/>
    </location>
</feature>
<keyword evidence="6 8" id="KW-1133">Transmembrane helix</keyword>
<comment type="similarity">
    <text evidence="2">Belongs to the auxin efflux carrier (TC 2.A.69) family.</text>
</comment>
<dbReference type="InterPro" id="IPR004776">
    <property type="entry name" value="Mem_transp_PIN-like"/>
</dbReference>
<dbReference type="PANTHER" id="PTHR36838:SF1">
    <property type="entry name" value="SLR1864 PROTEIN"/>
    <property type="match status" value="1"/>
</dbReference>
<evidence type="ECO:0000256" key="2">
    <source>
        <dbReference type="ARBA" id="ARBA00010145"/>
    </source>
</evidence>
<keyword evidence="5 8" id="KW-0812">Transmembrane</keyword>
<dbReference type="InterPro" id="IPR038770">
    <property type="entry name" value="Na+/solute_symporter_sf"/>
</dbReference>
<dbReference type="Proteomes" id="UP000549765">
    <property type="component" value="Unassembled WGS sequence"/>
</dbReference>
<dbReference type="RefSeq" id="WP_168722630.1">
    <property type="nucleotide sequence ID" value="NZ_JAAXPN010000010.1"/>
</dbReference>
<feature type="transmembrane region" description="Helical" evidence="8">
    <location>
        <begin position="128"/>
        <end position="151"/>
    </location>
</feature>
<protein>
    <submittedName>
        <fullName evidence="9">AEC family transporter</fullName>
    </submittedName>
</protein>
<dbReference type="GO" id="GO:0005886">
    <property type="term" value="C:plasma membrane"/>
    <property type="evidence" value="ECO:0007669"/>
    <property type="project" value="UniProtKB-SubCell"/>
</dbReference>
<evidence type="ECO:0000256" key="8">
    <source>
        <dbReference type="SAM" id="Phobius"/>
    </source>
</evidence>
<feature type="transmembrane region" description="Helical" evidence="8">
    <location>
        <begin position="6"/>
        <end position="24"/>
    </location>
</feature>
<comment type="subcellular location">
    <subcellularLocation>
        <location evidence="1">Cell membrane</location>
        <topology evidence="1">Multi-pass membrane protein</topology>
    </subcellularLocation>
</comment>
<dbReference type="Pfam" id="PF03547">
    <property type="entry name" value="Mem_trans"/>
    <property type="match status" value="1"/>
</dbReference>
<keyword evidence="7 8" id="KW-0472">Membrane</keyword>
<feature type="transmembrane region" description="Helical" evidence="8">
    <location>
        <begin position="101"/>
        <end position="122"/>
    </location>
</feature>
<comment type="caution">
    <text evidence="9">The sequence shown here is derived from an EMBL/GenBank/DDBJ whole genome shotgun (WGS) entry which is preliminary data.</text>
</comment>
<evidence type="ECO:0000256" key="6">
    <source>
        <dbReference type="ARBA" id="ARBA00022989"/>
    </source>
</evidence>
<name>A0A7X6N2V1_9LACO</name>
<evidence type="ECO:0000313" key="9">
    <source>
        <dbReference type="EMBL" id="NKZ24836.1"/>
    </source>
</evidence>
<feature type="transmembrane region" description="Helical" evidence="8">
    <location>
        <begin position="205"/>
        <end position="225"/>
    </location>
</feature>
<dbReference type="Gene3D" id="1.20.1530.20">
    <property type="match status" value="1"/>
</dbReference>
<feature type="transmembrane region" description="Helical" evidence="8">
    <location>
        <begin position="172"/>
        <end position="193"/>
    </location>
</feature>